<comment type="caution">
    <text evidence="1">The sequence shown here is derived from an EMBL/GenBank/DDBJ whole genome shotgun (WGS) entry which is preliminary data.</text>
</comment>
<proteinExistence type="predicted"/>
<gene>
    <name evidence="1" type="ORF">CS022_07210</name>
</gene>
<organism evidence="1 2">
    <name type="scientific">Veronia nyctiphanis</name>
    <dbReference type="NCBI Taxonomy" id="1278244"/>
    <lineage>
        <taxon>Bacteria</taxon>
        <taxon>Pseudomonadati</taxon>
        <taxon>Pseudomonadota</taxon>
        <taxon>Gammaproteobacteria</taxon>
        <taxon>Vibrionales</taxon>
        <taxon>Vibrionaceae</taxon>
        <taxon>Veronia</taxon>
    </lineage>
</organism>
<evidence type="ECO:0000313" key="2">
    <source>
        <dbReference type="Proteomes" id="UP000290287"/>
    </source>
</evidence>
<dbReference type="AlphaFoldDB" id="A0A4Q0YRH3"/>
<keyword evidence="2" id="KW-1185">Reference proteome</keyword>
<name>A0A4Q0YRH3_9GAMM</name>
<sequence length="63" mass="7589">MCEETAWFLFQSVKNCKKSNIQAENKFNLYFKINYLYLNLKVHARRSDKEKDPKLKSVKDRST</sequence>
<accession>A0A4Q0YRH3</accession>
<protein>
    <submittedName>
        <fullName evidence="1">Uncharacterized protein</fullName>
    </submittedName>
</protein>
<dbReference type="EMBL" id="PEIB01000006">
    <property type="protein sequence ID" value="RXJ73787.1"/>
    <property type="molecule type" value="Genomic_DNA"/>
</dbReference>
<reference evidence="1 2" key="1">
    <citation type="submission" date="2017-10" db="EMBL/GenBank/DDBJ databases">
        <title>Nyctiphanis sp. nov., isolated from the stomach of the euphausiid Nyctiphanes simplex (Hansen, 1911) in the Gulf of California.</title>
        <authorList>
            <person name="Gomez-Gil B."/>
            <person name="Aguilar-Mendez M."/>
            <person name="Lopez-Cortes A."/>
            <person name="Gomez-Gutierrez J."/>
            <person name="Roque A."/>
            <person name="Lang E."/>
            <person name="Gonzalez-Castillo A."/>
        </authorList>
    </citation>
    <scope>NUCLEOTIDE SEQUENCE [LARGE SCALE GENOMIC DNA]</scope>
    <source>
        <strain evidence="1 2">CAIM 600</strain>
    </source>
</reference>
<evidence type="ECO:0000313" key="1">
    <source>
        <dbReference type="EMBL" id="RXJ73787.1"/>
    </source>
</evidence>
<dbReference type="Proteomes" id="UP000290287">
    <property type="component" value="Unassembled WGS sequence"/>
</dbReference>